<feature type="binding site" evidence="6">
    <location>
        <position position="289"/>
    </location>
    <ligand>
        <name>D-dopa</name>
        <dbReference type="ChEBI" id="CHEBI:149689"/>
    </ligand>
</feature>
<organism evidence="8 9">
    <name type="scientific">Exidia glandulosa HHB12029</name>
    <dbReference type="NCBI Taxonomy" id="1314781"/>
    <lineage>
        <taxon>Eukaryota</taxon>
        <taxon>Fungi</taxon>
        <taxon>Dikarya</taxon>
        <taxon>Basidiomycota</taxon>
        <taxon>Agaricomycotina</taxon>
        <taxon>Agaricomycetes</taxon>
        <taxon>Auriculariales</taxon>
        <taxon>Exidiaceae</taxon>
        <taxon>Exidia</taxon>
    </lineage>
</organism>
<protein>
    <submittedName>
        <fullName evidence="8">FAD dependent oxidoreductase</fullName>
    </submittedName>
</protein>
<keyword evidence="4 6" id="KW-0274">FAD</keyword>
<dbReference type="PANTHER" id="PTHR11530">
    <property type="entry name" value="D-AMINO ACID OXIDASE"/>
    <property type="match status" value="1"/>
</dbReference>
<dbReference type="Pfam" id="PF01266">
    <property type="entry name" value="DAO"/>
    <property type="match status" value="1"/>
</dbReference>
<name>A0A165PXP3_EXIGL</name>
<evidence type="ECO:0000313" key="8">
    <source>
        <dbReference type="EMBL" id="KZW02803.1"/>
    </source>
</evidence>
<keyword evidence="9" id="KW-1185">Reference proteome</keyword>
<evidence type="ECO:0000313" key="9">
    <source>
        <dbReference type="Proteomes" id="UP000077266"/>
    </source>
</evidence>
<dbReference type="GO" id="GO:0019478">
    <property type="term" value="P:D-amino acid catabolic process"/>
    <property type="evidence" value="ECO:0007669"/>
    <property type="project" value="TreeGrafter"/>
</dbReference>
<dbReference type="Proteomes" id="UP000077266">
    <property type="component" value="Unassembled WGS sequence"/>
</dbReference>
<evidence type="ECO:0000256" key="1">
    <source>
        <dbReference type="ARBA" id="ARBA00001974"/>
    </source>
</evidence>
<dbReference type="InParanoid" id="A0A165PXP3"/>
<dbReference type="GO" id="GO:0005737">
    <property type="term" value="C:cytoplasm"/>
    <property type="evidence" value="ECO:0007669"/>
    <property type="project" value="TreeGrafter"/>
</dbReference>
<dbReference type="InterPro" id="IPR023209">
    <property type="entry name" value="DAO"/>
</dbReference>
<dbReference type="FunCoup" id="A0A165PXP3">
    <property type="interactions" value="70"/>
</dbReference>
<dbReference type="STRING" id="1314781.A0A165PXP3"/>
<evidence type="ECO:0000256" key="5">
    <source>
        <dbReference type="ARBA" id="ARBA00023002"/>
    </source>
</evidence>
<dbReference type="SUPFAM" id="SSF54373">
    <property type="entry name" value="FAD-linked reductases, C-terminal domain"/>
    <property type="match status" value="1"/>
</dbReference>
<reference evidence="8 9" key="1">
    <citation type="journal article" date="2016" name="Mol. Biol. Evol.">
        <title>Comparative Genomics of Early-Diverging Mushroom-Forming Fungi Provides Insights into the Origins of Lignocellulose Decay Capabilities.</title>
        <authorList>
            <person name="Nagy L.G."/>
            <person name="Riley R."/>
            <person name="Tritt A."/>
            <person name="Adam C."/>
            <person name="Daum C."/>
            <person name="Floudas D."/>
            <person name="Sun H."/>
            <person name="Yadav J.S."/>
            <person name="Pangilinan J."/>
            <person name="Larsson K.H."/>
            <person name="Matsuura K."/>
            <person name="Barry K."/>
            <person name="Labutti K."/>
            <person name="Kuo R."/>
            <person name="Ohm R.A."/>
            <person name="Bhattacharya S.S."/>
            <person name="Shirouzu T."/>
            <person name="Yoshinaga Y."/>
            <person name="Martin F.M."/>
            <person name="Grigoriev I.V."/>
            <person name="Hibbett D.S."/>
        </authorList>
    </citation>
    <scope>NUCLEOTIDE SEQUENCE [LARGE SCALE GENOMIC DNA]</scope>
    <source>
        <strain evidence="8 9">HHB12029</strain>
    </source>
</reference>
<keyword evidence="5" id="KW-0560">Oxidoreductase</keyword>
<evidence type="ECO:0000256" key="3">
    <source>
        <dbReference type="ARBA" id="ARBA00022630"/>
    </source>
</evidence>
<feature type="binding site" evidence="6">
    <location>
        <position position="185"/>
    </location>
    <ligand>
        <name>FAD</name>
        <dbReference type="ChEBI" id="CHEBI:57692"/>
    </ligand>
</feature>
<accession>A0A165PXP3</accession>
<gene>
    <name evidence="8" type="ORF">EXIGLDRAFT_730913</name>
</gene>
<feature type="domain" description="FAD dependent oxidoreductase" evidence="7">
    <location>
        <begin position="9"/>
        <end position="363"/>
    </location>
</feature>
<comment type="cofactor">
    <cofactor evidence="1 6">
        <name>FAD</name>
        <dbReference type="ChEBI" id="CHEBI:57692"/>
    </cofactor>
</comment>
<evidence type="ECO:0000259" key="7">
    <source>
        <dbReference type="Pfam" id="PF01266"/>
    </source>
</evidence>
<sequence length="368" mass="40423">MPNQDELADVVICGAGVLGLSVAHTLLAERPNMRVAIVAREMPGLDDYSQNWASPWAACNWFSYSNKPTTVRWETISFERFWDMIPEGIVMATPTTMCWSAAGVAEQIWYQDVVRNYEVLEGDAIPAGYKYGVKYTTITLQPRLYLQKLKNGLEKRGVTFVRRYLPSIAYATAYGKKDAIIVNCTGLGSMSLGGVEDTSMFPIRGQTITVHAPHIKESICDIVDGGGDATYCVPRPDGTCIIGGTFQFSNWQQGLDTDTGFAIFDRASRMIPALLSPETKIVSHNVALRPARMGGMRVEVERVEYPLEGPQEVLPDFELEADVPVEALEEGKVPSKSFTVVHAYGMGPAGYSCSWGIAEDVVKLILSS</sequence>
<evidence type="ECO:0000256" key="2">
    <source>
        <dbReference type="ARBA" id="ARBA00006730"/>
    </source>
</evidence>
<dbReference type="GO" id="GO:0003884">
    <property type="term" value="F:D-amino-acid oxidase activity"/>
    <property type="evidence" value="ECO:0007669"/>
    <property type="project" value="InterPro"/>
</dbReference>
<evidence type="ECO:0000256" key="4">
    <source>
        <dbReference type="ARBA" id="ARBA00022827"/>
    </source>
</evidence>
<comment type="similarity">
    <text evidence="2">Belongs to the DAMOX/DASOX family.</text>
</comment>
<keyword evidence="3" id="KW-0285">Flavoprotein</keyword>
<dbReference type="OrthoDB" id="2015447at2759"/>
<dbReference type="GO" id="GO:0071949">
    <property type="term" value="F:FAD binding"/>
    <property type="evidence" value="ECO:0007669"/>
    <property type="project" value="InterPro"/>
</dbReference>
<dbReference type="PANTHER" id="PTHR11530:SF30">
    <property type="entry name" value="FAD DEPENDENT OXIDOREDUCTASE DOMAIN-CONTAINING PROTEIN"/>
    <property type="match status" value="1"/>
</dbReference>
<dbReference type="Gene3D" id="3.40.50.720">
    <property type="entry name" value="NAD(P)-binding Rossmann-like Domain"/>
    <property type="match status" value="1"/>
</dbReference>
<dbReference type="EMBL" id="KV425886">
    <property type="protein sequence ID" value="KZW02803.1"/>
    <property type="molecule type" value="Genomic_DNA"/>
</dbReference>
<dbReference type="InterPro" id="IPR006076">
    <property type="entry name" value="FAD-dep_OxRdtase"/>
</dbReference>
<dbReference type="SUPFAM" id="SSF51971">
    <property type="entry name" value="Nucleotide-binding domain"/>
    <property type="match status" value="1"/>
</dbReference>
<evidence type="ECO:0000256" key="6">
    <source>
        <dbReference type="PIRSR" id="PIRSR000189-1"/>
    </source>
</evidence>
<dbReference type="PIRSF" id="PIRSF000189">
    <property type="entry name" value="D-aa_oxidase"/>
    <property type="match status" value="1"/>
</dbReference>
<dbReference type="Gene3D" id="3.30.9.10">
    <property type="entry name" value="D-Amino Acid Oxidase, subunit A, domain 2"/>
    <property type="match status" value="1"/>
</dbReference>
<dbReference type="AlphaFoldDB" id="A0A165PXP3"/>
<proteinExistence type="inferred from homology"/>